<accession>A0AAW1V2S8</accession>
<feature type="region of interest" description="Disordered" evidence="2">
    <location>
        <begin position="135"/>
        <end position="171"/>
    </location>
</feature>
<evidence type="ECO:0000256" key="2">
    <source>
        <dbReference type="SAM" id="MobiDB-lite"/>
    </source>
</evidence>
<dbReference type="Proteomes" id="UP001431783">
    <property type="component" value="Unassembled WGS sequence"/>
</dbReference>
<comment type="caution">
    <text evidence="3">The sequence shown here is derived from an EMBL/GenBank/DDBJ whole genome shotgun (WGS) entry which is preliminary data.</text>
</comment>
<evidence type="ECO:0000313" key="3">
    <source>
        <dbReference type="EMBL" id="KAK9889388.1"/>
    </source>
</evidence>
<feature type="region of interest" description="Disordered" evidence="2">
    <location>
        <begin position="51"/>
        <end position="72"/>
    </location>
</feature>
<dbReference type="EMBL" id="JARQZJ010000122">
    <property type="protein sequence ID" value="KAK9889388.1"/>
    <property type="molecule type" value="Genomic_DNA"/>
</dbReference>
<proteinExistence type="predicted"/>
<keyword evidence="4" id="KW-1185">Reference proteome</keyword>
<protein>
    <submittedName>
        <fullName evidence="3">Uncharacterized protein</fullName>
    </submittedName>
</protein>
<reference evidence="3 4" key="1">
    <citation type="submission" date="2023-03" db="EMBL/GenBank/DDBJ databases">
        <title>Genome insight into feeding habits of ladybird beetles.</title>
        <authorList>
            <person name="Li H.-S."/>
            <person name="Huang Y.-H."/>
            <person name="Pang H."/>
        </authorList>
    </citation>
    <scope>NUCLEOTIDE SEQUENCE [LARGE SCALE GENOMIC DNA]</scope>
    <source>
        <strain evidence="3">SYSU_2023b</strain>
        <tissue evidence="3">Whole body</tissue>
    </source>
</reference>
<gene>
    <name evidence="3" type="ORF">WA026_004662</name>
</gene>
<name>A0AAW1V2S8_9CUCU</name>
<keyword evidence="1" id="KW-0175">Coiled coil</keyword>
<evidence type="ECO:0000313" key="4">
    <source>
        <dbReference type="Proteomes" id="UP001431783"/>
    </source>
</evidence>
<dbReference type="AlphaFoldDB" id="A0AAW1V2S8"/>
<evidence type="ECO:0000256" key="1">
    <source>
        <dbReference type="SAM" id="Coils"/>
    </source>
</evidence>
<organism evidence="3 4">
    <name type="scientific">Henosepilachna vigintioctopunctata</name>
    <dbReference type="NCBI Taxonomy" id="420089"/>
    <lineage>
        <taxon>Eukaryota</taxon>
        <taxon>Metazoa</taxon>
        <taxon>Ecdysozoa</taxon>
        <taxon>Arthropoda</taxon>
        <taxon>Hexapoda</taxon>
        <taxon>Insecta</taxon>
        <taxon>Pterygota</taxon>
        <taxon>Neoptera</taxon>
        <taxon>Endopterygota</taxon>
        <taxon>Coleoptera</taxon>
        <taxon>Polyphaga</taxon>
        <taxon>Cucujiformia</taxon>
        <taxon>Coccinelloidea</taxon>
        <taxon>Coccinellidae</taxon>
        <taxon>Epilachninae</taxon>
        <taxon>Epilachnini</taxon>
        <taxon>Henosepilachna</taxon>
    </lineage>
</organism>
<feature type="compositionally biased region" description="Basic and acidic residues" evidence="2">
    <location>
        <begin position="135"/>
        <end position="144"/>
    </location>
</feature>
<feature type="coiled-coil region" evidence="1">
    <location>
        <begin position="374"/>
        <end position="401"/>
    </location>
</feature>
<sequence>MGKDKKRFSNWFSEKGKFMKNFWQNKRKSSSKSDKRFTFYTAESLTNEEIEFDKRYDEPNTSLNTMNDPKELFENSDAKTTADLESMPSTSGMTKIVGKLKKKITFSGLDEDDISVCSESTEESSVSHDFESVRDSMEAHHPSSEESNYEGVFSSASGIKKRSEDRKSHQPWRYSMPQEEMKFTYGSQMTENIYVAVGGAVESETNLNWITPPKPRRLFLSQINLSAMAGPTGTTSCIEERDHTNTLPISQTNIDNKIETPYIPQGKVHQLIKKFNGKENVSVPNYPPSSKLHFNEKPVLRRLEKKIELLMELLQTDSEQPFNKISEKHETKMEEAVAKENEKQRVKLNMQNLGIESLRSFIKKKPTNLPSNVLAELIEHIEKLNEIKEEKTKAYDAVKKQGHNA</sequence>